<reference evidence="6 7" key="1">
    <citation type="submission" date="2020-04" db="EMBL/GenBank/DDBJ databases">
        <title>Novosphingobium sp. TW-4 isolated from soil.</title>
        <authorList>
            <person name="Dahal R.H."/>
            <person name="Chaudhary D.K."/>
        </authorList>
    </citation>
    <scope>NUCLEOTIDE SEQUENCE [LARGE SCALE GENOMIC DNA]</scope>
    <source>
        <strain evidence="6 7">TW-4</strain>
    </source>
</reference>
<dbReference type="EMBL" id="JABBGM010000006">
    <property type="protein sequence ID" value="NML94779.1"/>
    <property type="molecule type" value="Genomic_DNA"/>
</dbReference>
<proteinExistence type="predicted"/>
<dbReference type="Gene3D" id="1.10.357.10">
    <property type="entry name" value="Tetracycline Repressor, domain 2"/>
    <property type="match status" value="1"/>
</dbReference>
<dbReference type="Pfam" id="PF13305">
    <property type="entry name" value="TetR_C_33"/>
    <property type="match status" value="1"/>
</dbReference>
<name>A0A7Y0GBA1_9SPHN</name>
<dbReference type="InterPro" id="IPR009057">
    <property type="entry name" value="Homeodomain-like_sf"/>
</dbReference>
<dbReference type="RefSeq" id="WP_169494065.1">
    <property type="nucleotide sequence ID" value="NZ_JABBGM010000006.1"/>
</dbReference>
<dbReference type="SUPFAM" id="SSF48498">
    <property type="entry name" value="Tetracyclin repressor-like, C-terminal domain"/>
    <property type="match status" value="1"/>
</dbReference>
<protein>
    <submittedName>
        <fullName evidence="6">TetR/AcrR family transcriptional regulator</fullName>
    </submittedName>
</protein>
<evidence type="ECO:0000313" key="6">
    <source>
        <dbReference type="EMBL" id="NML94779.1"/>
    </source>
</evidence>
<keyword evidence="1" id="KW-0805">Transcription regulation</keyword>
<dbReference type="SUPFAM" id="SSF46689">
    <property type="entry name" value="Homeodomain-like"/>
    <property type="match status" value="1"/>
</dbReference>
<dbReference type="Pfam" id="PF00440">
    <property type="entry name" value="TetR_N"/>
    <property type="match status" value="1"/>
</dbReference>
<evidence type="ECO:0000256" key="2">
    <source>
        <dbReference type="ARBA" id="ARBA00023125"/>
    </source>
</evidence>
<dbReference type="InterPro" id="IPR036271">
    <property type="entry name" value="Tet_transcr_reg_TetR-rel_C_sf"/>
</dbReference>
<gene>
    <name evidence="6" type="ORF">HHL27_13985</name>
</gene>
<dbReference type="InterPro" id="IPR050109">
    <property type="entry name" value="HTH-type_TetR-like_transc_reg"/>
</dbReference>
<dbReference type="AlphaFoldDB" id="A0A7Y0GBA1"/>
<keyword evidence="3" id="KW-0804">Transcription</keyword>
<accession>A0A7Y0GBA1</accession>
<organism evidence="6 7">
    <name type="scientific">Novosphingobium olei</name>
    <dbReference type="NCBI Taxonomy" id="2728851"/>
    <lineage>
        <taxon>Bacteria</taxon>
        <taxon>Pseudomonadati</taxon>
        <taxon>Pseudomonadota</taxon>
        <taxon>Alphaproteobacteria</taxon>
        <taxon>Sphingomonadales</taxon>
        <taxon>Sphingomonadaceae</taxon>
        <taxon>Novosphingobium</taxon>
    </lineage>
</organism>
<sequence>MAVLLTKEQVADVRQKIREVAERHIARDGPQGASMRAIAAEIGWTAASLYRYYASKAELLDATRAAAYERFSNCIEAAGQSGADLWDKSRAIGDAYADFAFREPAAYQLIFAFEQDEKDKSPELRAAQARAADLMTRYVREMVEAGLLDGDASEIAHAYWAVLHGLVVLQMAGKLDPALPFDTLRHSAARLITRGARADGASGHAARRPSPS</sequence>
<keyword evidence="7" id="KW-1185">Reference proteome</keyword>
<evidence type="ECO:0000313" key="7">
    <source>
        <dbReference type="Proteomes" id="UP000583556"/>
    </source>
</evidence>
<evidence type="ECO:0000256" key="1">
    <source>
        <dbReference type="ARBA" id="ARBA00023015"/>
    </source>
</evidence>
<feature type="DNA-binding region" description="H-T-H motif" evidence="4">
    <location>
        <begin position="34"/>
        <end position="53"/>
    </location>
</feature>
<keyword evidence="2 4" id="KW-0238">DNA-binding</keyword>
<dbReference type="PROSITE" id="PS50977">
    <property type="entry name" value="HTH_TETR_2"/>
    <property type="match status" value="1"/>
</dbReference>
<comment type="caution">
    <text evidence="6">The sequence shown here is derived from an EMBL/GenBank/DDBJ whole genome shotgun (WGS) entry which is preliminary data.</text>
</comment>
<dbReference type="GO" id="GO:0003700">
    <property type="term" value="F:DNA-binding transcription factor activity"/>
    <property type="evidence" value="ECO:0007669"/>
    <property type="project" value="TreeGrafter"/>
</dbReference>
<evidence type="ECO:0000256" key="4">
    <source>
        <dbReference type="PROSITE-ProRule" id="PRU00335"/>
    </source>
</evidence>
<evidence type="ECO:0000256" key="3">
    <source>
        <dbReference type="ARBA" id="ARBA00023163"/>
    </source>
</evidence>
<dbReference type="InterPro" id="IPR001647">
    <property type="entry name" value="HTH_TetR"/>
</dbReference>
<feature type="domain" description="HTH tetR-type" evidence="5">
    <location>
        <begin position="11"/>
        <end position="71"/>
    </location>
</feature>
<dbReference type="PANTHER" id="PTHR30055">
    <property type="entry name" value="HTH-TYPE TRANSCRIPTIONAL REGULATOR RUTR"/>
    <property type="match status" value="1"/>
</dbReference>
<dbReference type="InterPro" id="IPR025996">
    <property type="entry name" value="MT1864/Rv1816-like_C"/>
</dbReference>
<evidence type="ECO:0000259" key="5">
    <source>
        <dbReference type="PROSITE" id="PS50977"/>
    </source>
</evidence>
<dbReference type="Proteomes" id="UP000583556">
    <property type="component" value="Unassembled WGS sequence"/>
</dbReference>
<dbReference type="GO" id="GO:0000976">
    <property type="term" value="F:transcription cis-regulatory region binding"/>
    <property type="evidence" value="ECO:0007669"/>
    <property type="project" value="TreeGrafter"/>
</dbReference>
<dbReference type="PANTHER" id="PTHR30055:SF239">
    <property type="entry name" value="TRANSCRIPTIONAL REGULATORY PROTEIN"/>
    <property type="match status" value="1"/>
</dbReference>